<dbReference type="EMBL" id="MU005771">
    <property type="protein sequence ID" value="KAF2708736.1"/>
    <property type="molecule type" value="Genomic_DNA"/>
</dbReference>
<organism evidence="3 4">
    <name type="scientific">Pleomassaria siparia CBS 279.74</name>
    <dbReference type="NCBI Taxonomy" id="1314801"/>
    <lineage>
        <taxon>Eukaryota</taxon>
        <taxon>Fungi</taxon>
        <taxon>Dikarya</taxon>
        <taxon>Ascomycota</taxon>
        <taxon>Pezizomycotina</taxon>
        <taxon>Dothideomycetes</taxon>
        <taxon>Pleosporomycetidae</taxon>
        <taxon>Pleosporales</taxon>
        <taxon>Pleomassariaceae</taxon>
        <taxon>Pleomassaria</taxon>
    </lineage>
</organism>
<evidence type="ECO:0000256" key="1">
    <source>
        <dbReference type="ARBA" id="ARBA00023242"/>
    </source>
</evidence>
<keyword evidence="1" id="KW-0539">Nucleus</keyword>
<dbReference type="PROSITE" id="PS50048">
    <property type="entry name" value="ZN2_CY6_FUNGAL_2"/>
    <property type="match status" value="1"/>
</dbReference>
<dbReference type="SMART" id="SM00066">
    <property type="entry name" value="GAL4"/>
    <property type="match status" value="1"/>
</dbReference>
<sequence length="484" mass="54123">MVSRGGRSKGCSNCRRRRVKCDETRPICVRCKKRKLECDGPKEVTWVSQTVFPPTPPEDDCLLLPSRLPVDMPLAAFEDDICLAFTRKRLLRGGSVEVAYDMVTSDIHDSKKPGIVLLRAAVMSLAVTFFGSQHCQTKIKNRGYRQYGDVLSQLNVRLSQPEFQTSNETILTALTCMLLEMFLPTGPRNFLKHLRGIESMLELRGPPASPDIETAKILHGLRLLCTMGALAMSQPALFAREEWKSLPCIHRNEAGLLRHRIFLILADATRLKHDRDTVIAAGLVQNYPLLISESQLRLDTLQEVHADWVIFNEKRMGDCTSPLGKELNVADYVSATVQMLYNTALIVLLEIIESLDPSPKYASVRNAAAAKMTKCLELKTYEQREGAPQSNTIGFVATKVAWHALGAFQSPEGRKLAKVVKKAVNGVFAVDAWTDNQAIPPIRNRDKWYKETNAETAPRITIDSGYKATQFRHVDFGVTSRGLN</sequence>
<reference evidence="3" key="1">
    <citation type="journal article" date="2020" name="Stud. Mycol.">
        <title>101 Dothideomycetes genomes: a test case for predicting lifestyles and emergence of pathogens.</title>
        <authorList>
            <person name="Haridas S."/>
            <person name="Albert R."/>
            <person name="Binder M."/>
            <person name="Bloem J."/>
            <person name="Labutti K."/>
            <person name="Salamov A."/>
            <person name="Andreopoulos B."/>
            <person name="Baker S."/>
            <person name="Barry K."/>
            <person name="Bills G."/>
            <person name="Bluhm B."/>
            <person name="Cannon C."/>
            <person name="Castanera R."/>
            <person name="Culley D."/>
            <person name="Daum C."/>
            <person name="Ezra D."/>
            <person name="Gonzalez J."/>
            <person name="Henrissat B."/>
            <person name="Kuo A."/>
            <person name="Liang C."/>
            <person name="Lipzen A."/>
            <person name="Lutzoni F."/>
            <person name="Magnuson J."/>
            <person name="Mondo S."/>
            <person name="Nolan M."/>
            <person name="Ohm R."/>
            <person name="Pangilinan J."/>
            <person name="Park H.-J."/>
            <person name="Ramirez L."/>
            <person name="Alfaro M."/>
            <person name="Sun H."/>
            <person name="Tritt A."/>
            <person name="Yoshinaga Y."/>
            <person name="Zwiers L.-H."/>
            <person name="Turgeon B."/>
            <person name="Goodwin S."/>
            <person name="Spatafora J."/>
            <person name="Crous P."/>
            <person name="Grigoriev I."/>
        </authorList>
    </citation>
    <scope>NUCLEOTIDE SEQUENCE</scope>
    <source>
        <strain evidence="3">CBS 279.74</strain>
    </source>
</reference>
<dbReference type="Gene3D" id="4.10.240.10">
    <property type="entry name" value="Zn(2)-C6 fungal-type DNA-binding domain"/>
    <property type="match status" value="1"/>
</dbReference>
<dbReference type="Proteomes" id="UP000799428">
    <property type="component" value="Unassembled WGS sequence"/>
</dbReference>
<dbReference type="SUPFAM" id="SSF57701">
    <property type="entry name" value="Zn2/Cys6 DNA-binding domain"/>
    <property type="match status" value="1"/>
</dbReference>
<dbReference type="PANTHER" id="PTHR38111:SF2">
    <property type="entry name" value="FINGER DOMAIN PROTEIN, PUTATIVE (AFU_ORTHOLOGUE AFUA_1G01560)-RELATED"/>
    <property type="match status" value="1"/>
</dbReference>
<dbReference type="OrthoDB" id="5126878at2759"/>
<dbReference type="Pfam" id="PF11951">
    <property type="entry name" value="Fungal_trans_2"/>
    <property type="match status" value="1"/>
</dbReference>
<dbReference type="InterPro" id="IPR001138">
    <property type="entry name" value="Zn2Cys6_DnaBD"/>
</dbReference>
<keyword evidence="4" id="KW-1185">Reference proteome</keyword>
<evidence type="ECO:0000313" key="4">
    <source>
        <dbReference type="Proteomes" id="UP000799428"/>
    </source>
</evidence>
<accession>A0A6G1K771</accession>
<feature type="domain" description="Zn(2)-C6 fungal-type" evidence="2">
    <location>
        <begin position="10"/>
        <end position="38"/>
    </location>
</feature>
<dbReference type="PROSITE" id="PS00463">
    <property type="entry name" value="ZN2_CY6_FUNGAL_1"/>
    <property type="match status" value="1"/>
</dbReference>
<dbReference type="InterPro" id="IPR053178">
    <property type="entry name" value="Osmoadaptation_assoc"/>
</dbReference>
<evidence type="ECO:0000313" key="3">
    <source>
        <dbReference type="EMBL" id="KAF2708736.1"/>
    </source>
</evidence>
<gene>
    <name evidence="3" type="ORF">K504DRAFT_467970</name>
</gene>
<dbReference type="GO" id="GO:0008270">
    <property type="term" value="F:zinc ion binding"/>
    <property type="evidence" value="ECO:0007669"/>
    <property type="project" value="InterPro"/>
</dbReference>
<protein>
    <recommendedName>
        <fullName evidence="2">Zn(2)-C6 fungal-type domain-containing protein</fullName>
    </recommendedName>
</protein>
<dbReference type="CDD" id="cd00067">
    <property type="entry name" value="GAL4"/>
    <property type="match status" value="1"/>
</dbReference>
<dbReference type="Pfam" id="PF00172">
    <property type="entry name" value="Zn_clus"/>
    <property type="match status" value="1"/>
</dbReference>
<dbReference type="AlphaFoldDB" id="A0A6G1K771"/>
<proteinExistence type="predicted"/>
<dbReference type="GO" id="GO:0000981">
    <property type="term" value="F:DNA-binding transcription factor activity, RNA polymerase II-specific"/>
    <property type="evidence" value="ECO:0007669"/>
    <property type="project" value="InterPro"/>
</dbReference>
<evidence type="ECO:0000259" key="2">
    <source>
        <dbReference type="PROSITE" id="PS50048"/>
    </source>
</evidence>
<dbReference type="PANTHER" id="PTHR38111">
    <property type="entry name" value="ZN(2)-C6 FUNGAL-TYPE DOMAIN-CONTAINING PROTEIN-RELATED"/>
    <property type="match status" value="1"/>
</dbReference>
<dbReference type="InterPro" id="IPR036864">
    <property type="entry name" value="Zn2-C6_fun-type_DNA-bd_sf"/>
</dbReference>
<dbReference type="InterPro" id="IPR021858">
    <property type="entry name" value="Fun_TF"/>
</dbReference>
<name>A0A6G1K771_9PLEO</name>